<protein>
    <submittedName>
        <fullName evidence="1">Uncharacterized protein</fullName>
    </submittedName>
</protein>
<keyword evidence="1" id="KW-0614">Plasmid</keyword>
<organism evidence="1 2">
    <name type="scientific">Streptomyces glycanivorans</name>
    <dbReference type="NCBI Taxonomy" id="3033808"/>
    <lineage>
        <taxon>Bacteria</taxon>
        <taxon>Bacillati</taxon>
        <taxon>Actinomycetota</taxon>
        <taxon>Actinomycetes</taxon>
        <taxon>Kitasatosporales</taxon>
        <taxon>Streptomycetaceae</taxon>
        <taxon>Streptomyces</taxon>
    </lineage>
</organism>
<geneLocation type="plasmid" evidence="1 2">
    <name>unnamed1</name>
</geneLocation>
<sequence>MVNVLVRLTVISKGGSSVGTSGLDLAIACSVLAAVGQLPADCRAGAASSVSTVRCASRTT</sequence>
<accession>A0ABY9JNB8</accession>
<gene>
    <name evidence="1" type="ORF">P8A20_37375</name>
</gene>
<dbReference type="RefSeq" id="WP_306105289.1">
    <property type="nucleotide sequence ID" value="NZ_CP120984.1"/>
</dbReference>
<reference evidence="1 2" key="1">
    <citation type="submission" date="2023-03" db="EMBL/GenBank/DDBJ databases">
        <title>Isolation and description of six Streptomyces strains from soil environments, able to metabolize different microbial glucans.</title>
        <authorList>
            <person name="Widen T."/>
            <person name="Larsbrink J."/>
        </authorList>
    </citation>
    <scope>NUCLEOTIDE SEQUENCE [LARGE SCALE GENOMIC DNA]</scope>
    <source>
        <strain evidence="1 2">Alt3</strain>
        <plasmid evidence="1 2">unnamed1</plasmid>
    </source>
</reference>
<dbReference type="EMBL" id="CP120984">
    <property type="protein sequence ID" value="WLQ69213.1"/>
    <property type="molecule type" value="Genomic_DNA"/>
</dbReference>
<dbReference type="Proteomes" id="UP001224433">
    <property type="component" value="Plasmid unnamed1"/>
</dbReference>
<evidence type="ECO:0000313" key="2">
    <source>
        <dbReference type="Proteomes" id="UP001224433"/>
    </source>
</evidence>
<keyword evidence="2" id="KW-1185">Reference proteome</keyword>
<proteinExistence type="predicted"/>
<name>A0ABY9JNB8_9ACTN</name>
<evidence type="ECO:0000313" key="1">
    <source>
        <dbReference type="EMBL" id="WLQ69213.1"/>
    </source>
</evidence>